<keyword evidence="5" id="KW-1185">Reference proteome</keyword>
<dbReference type="SUPFAM" id="SSF51338">
    <property type="entry name" value="Composite domain of metallo-dependent hydrolases"/>
    <property type="match status" value="1"/>
</dbReference>
<dbReference type="PANTHER" id="PTHR11113">
    <property type="entry name" value="N-ACETYLGLUCOSAMINE-6-PHOSPHATE DEACETYLASE"/>
    <property type="match status" value="1"/>
</dbReference>
<dbReference type="EMBL" id="SSWH01000003">
    <property type="protein sequence ID" value="THJ67307.1"/>
    <property type="molecule type" value="Genomic_DNA"/>
</dbReference>
<dbReference type="Proteomes" id="UP000305233">
    <property type="component" value="Unassembled WGS sequence"/>
</dbReference>
<evidence type="ECO:0000256" key="2">
    <source>
        <dbReference type="ARBA" id="ARBA00022801"/>
    </source>
</evidence>
<dbReference type="Pfam" id="PF01979">
    <property type="entry name" value="Amidohydro_1"/>
    <property type="match status" value="1"/>
</dbReference>
<dbReference type="InterPro" id="IPR006680">
    <property type="entry name" value="Amidohydro-rel"/>
</dbReference>
<protein>
    <submittedName>
        <fullName evidence="4">N-acetylglucosamine-6-phosphate deacetylase</fullName>
    </submittedName>
</protein>
<feature type="domain" description="Amidohydrolase-related" evidence="3">
    <location>
        <begin position="100"/>
        <end position="419"/>
    </location>
</feature>
<dbReference type="SUPFAM" id="SSF51556">
    <property type="entry name" value="Metallo-dependent hydrolases"/>
    <property type="match status" value="1"/>
</dbReference>
<sequence length="426" mass="43699">MIARCFNPIVSRSFCQNQSLGSKVFRCRNASPDGCPAGGSVYSHPTTIIHSARLSSGSLTQTDAWVRFDDDRVSARGTGDAWRTGLPPGAAVVDAADRALVPGFIDMHCHGGGGAAADEGAEAIGTVLRAHRAHGTTRTVLSLVTAATDALLGRLGSIARITAEDPGVLGAHLEGPFLDHDFRGAHDPSLLREADDATVDALLEAAGGTLRQITIAPEHPGAASAITRFVDAGVAVAVGHSGTDYPTAMEAFGRGASILTHAFNGMRGIHHRAPGPVVAALRSDHVTLEMINDGVHVHPGVVGLAFASARGRVALITDAMAAADYADGTYQLGTLEVVVSEGIARTVSTGSIAGSTLTQDAALRRAVLECGVSFGDAVKALTTVPAAAVGRAHDLGRLDVGFAADAVLLDSNFHVDAVWGAGSRLV</sequence>
<evidence type="ECO:0000313" key="5">
    <source>
        <dbReference type="Proteomes" id="UP000305233"/>
    </source>
</evidence>
<comment type="similarity">
    <text evidence="1">Belongs to the metallo-dependent hydrolases superfamily. NagA family.</text>
</comment>
<evidence type="ECO:0000256" key="1">
    <source>
        <dbReference type="ARBA" id="ARBA00010716"/>
    </source>
</evidence>
<reference evidence="4 5" key="1">
    <citation type="submission" date="2019-04" db="EMBL/GenBank/DDBJ databases">
        <authorList>
            <person name="Liu Q."/>
            <person name="Xin Y.-H."/>
        </authorList>
    </citation>
    <scope>NUCLEOTIDE SEQUENCE [LARGE SCALE GENOMIC DNA]</scope>
    <source>
        <strain evidence="4 5">AM23</strain>
    </source>
</reference>
<name>A0A4S5E6V7_9MICC</name>
<proteinExistence type="inferred from homology"/>
<dbReference type="InterPro" id="IPR011059">
    <property type="entry name" value="Metal-dep_hydrolase_composite"/>
</dbReference>
<dbReference type="GO" id="GO:0006046">
    <property type="term" value="P:N-acetylglucosamine catabolic process"/>
    <property type="evidence" value="ECO:0007669"/>
    <property type="project" value="TreeGrafter"/>
</dbReference>
<dbReference type="AlphaFoldDB" id="A0A4S5E6V7"/>
<dbReference type="OrthoDB" id="9776488at2"/>
<keyword evidence="2" id="KW-0378">Hydrolase</keyword>
<dbReference type="PANTHER" id="PTHR11113:SF14">
    <property type="entry name" value="N-ACETYLGLUCOSAMINE-6-PHOSPHATE DEACETYLASE"/>
    <property type="match status" value="1"/>
</dbReference>
<dbReference type="GO" id="GO:0008448">
    <property type="term" value="F:N-acetylglucosamine-6-phosphate deacetylase activity"/>
    <property type="evidence" value="ECO:0007669"/>
    <property type="project" value="TreeGrafter"/>
</dbReference>
<comment type="caution">
    <text evidence="4">The sequence shown here is derived from an EMBL/GenBank/DDBJ whole genome shotgun (WGS) entry which is preliminary data.</text>
</comment>
<dbReference type="InterPro" id="IPR032466">
    <property type="entry name" value="Metal_Hydrolase"/>
</dbReference>
<accession>A0A4S5E6V7</accession>
<evidence type="ECO:0000313" key="4">
    <source>
        <dbReference type="EMBL" id="THJ67307.1"/>
    </source>
</evidence>
<evidence type="ECO:0000259" key="3">
    <source>
        <dbReference type="Pfam" id="PF01979"/>
    </source>
</evidence>
<dbReference type="Gene3D" id="2.30.40.10">
    <property type="entry name" value="Urease, subunit C, domain 1"/>
    <property type="match status" value="1"/>
</dbReference>
<gene>
    <name evidence="4" type="ORF">E8P82_04125</name>
</gene>
<organism evidence="4 5">
    <name type="scientific">Arthrobacter echini</name>
    <dbReference type="NCBI Taxonomy" id="1529066"/>
    <lineage>
        <taxon>Bacteria</taxon>
        <taxon>Bacillati</taxon>
        <taxon>Actinomycetota</taxon>
        <taxon>Actinomycetes</taxon>
        <taxon>Micrococcales</taxon>
        <taxon>Micrococcaceae</taxon>
        <taxon>Arthrobacter</taxon>
    </lineage>
</organism>
<dbReference type="Gene3D" id="3.20.20.140">
    <property type="entry name" value="Metal-dependent hydrolases"/>
    <property type="match status" value="1"/>
</dbReference>